<dbReference type="AlphaFoldDB" id="A0A4Q8M3I0"/>
<gene>
    <name evidence="2" type="ORF">EA655_11460</name>
</gene>
<proteinExistence type="predicted"/>
<feature type="compositionally biased region" description="Basic and acidic residues" evidence="1">
    <location>
        <begin position="102"/>
        <end position="126"/>
    </location>
</feature>
<evidence type="ECO:0000313" key="3">
    <source>
        <dbReference type="Proteomes" id="UP000294164"/>
    </source>
</evidence>
<dbReference type="SUPFAM" id="SSF48403">
    <property type="entry name" value="Ankyrin repeat"/>
    <property type="match status" value="1"/>
</dbReference>
<feature type="region of interest" description="Disordered" evidence="1">
    <location>
        <begin position="100"/>
        <end position="126"/>
    </location>
</feature>
<dbReference type="InterPro" id="IPR036770">
    <property type="entry name" value="Ankyrin_rpt-contain_sf"/>
</dbReference>
<name>A0A4Q8M3I0_9GAMM</name>
<dbReference type="EMBL" id="SHMG01000006">
    <property type="protein sequence ID" value="TAA41552.1"/>
    <property type="molecule type" value="Genomic_DNA"/>
</dbReference>
<protein>
    <submittedName>
        <fullName evidence="2">Ankyrin repeat domain-containing protein</fullName>
    </submittedName>
</protein>
<organism evidence="2 3">
    <name type="scientific">Pseudoxanthomonas winnipegensis</name>
    <dbReference type="NCBI Taxonomy" id="2480810"/>
    <lineage>
        <taxon>Bacteria</taxon>
        <taxon>Pseudomonadati</taxon>
        <taxon>Pseudomonadota</taxon>
        <taxon>Gammaproteobacteria</taxon>
        <taxon>Lysobacterales</taxon>
        <taxon>Lysobacteraceae</taxon>
        <taxon>Pseudoxanthomonas</taxon>
    </lineage>
</organism>
<dbReference type="RefSeq" id="WP_130534712.1">
    <property type="nucleotide sequence ID" value="NZ_SHMG01000006.1"/>
</dbReference>
<sequence>MNLGEELIIAVVARRPDHVRSLLAQGADPNYGEGRAGTPLHFCAGRFHADPVAERNASVIAEILIGAGARIMALDRTGKTSVDEARACQNQRLYALLTSHQEASEQHERMMQAIDPRPRPEKKRLM</sequence>
<accession>A0A4Q8M3I0</accession>
<evidence type="ECO:0000313" key="2">
    <source>
        <dbReference type="EMBL" id="TAA41552.1"/>
    </source>
</evidence>
<evidence type="ECO:0000256" key="1">
    <source>
        <dbReference type="SAM" id="MobiDB-lite"/>
    </source>
</evidence>
<comment type="caution">
    <text evidence="2">The sequence shown here is derived from an EMBL/GenBank/DDBJ whole genome shotgun (WGS) entry which is preliminary data.</text>
</comment>
<dbReference type="Proteomes" id="UP000294164">
    <property type="component" value="Unassembled WGS sequence"/>
</dbReference>
<dbReference type="Gene3D" id="1.25.40.20">
    <property type="entry name" value="Ankyrin repeat-containing domain"/>
    <property type="match status" value="1"/>
</dbReference>
<reference evidence="2 3" key="1">
    <citation type="submission" date="2019-02" db="EMBL/GenBank/DDBJ databases">
        <title>WGS of Pseudoxanthomonas species novum from clinical isolates.</title>
        <authorList>
            <person name="Bernier A.-M."/>
            <person name="Bernard K."/>
            <person name="Vachon A."/>
        </authorList>
    </citation>
    <scope>NUCLEOTIDE SEQUENCE [LARGE SCALE GENOMIC DNA]</scope>
    <source>
        <strain evidence="2 3">NML130969</strain>
    </source>
</reference>